<dbReference type="EMBL" id="CP104067">
    <property type="protein sequence ID" value="WAH43590.1"/>
    <property type="molecule type" value="Genomic_DNA"/>
</dbReference>
<keyword evidence="2" id="KW-1185">Reference proteome</keyword>
<evidence type="ECO:0000313" key="1">
    <source>
        <dbReference type="EMBL" id="WAH43590.1"/>
    </source>
</evidence>
<protein>
    <submittedName>
        <fullName evidence="1">Divergent PAP2 family protein</fullName>
    </submittedName>
</protein>
<name>A0ABY6ZKY8_9BACL</name>
<proteinExistence type="predicted"/>
<dbReference type="Pfam" id="PF02681">
    <property type="entry name" value="DUF212"/>
    <property type="match status" value="1"/>
</dbReference>
<reference evidence="1" key="1">
    <citation type="submission" date="2022-08" db="EMBL/GenBank/DDBJ databases">
        <title>Alicyclobacillus fastidiosus DSM 17978, complete genome.</title>
        <authorList>
            <person name="Wang Q."/>
            <person name="Cai R."/>
            <person name="Wang Z."/>
        </authorList>
    </citation>
    <scope>NUCLEOTIDE SEQUENCE</scope>
    <source>
        <strain evidence="1">DSM 17978</strain>
    </source>
</reference>
<dbReference type="InterPro" id="IPR036938">
    <property type="entry name" value="PAP2/HPO_sf"/>
</dbReference>
<evidence type="ECO:0000313" key="2">
    <source>
        <dbReference type="Proteomes" id="UP001164761"/>
    </source>
</evidence>
<dbReference type="Proteomes" id="UP001164761">
    <property type="component" value="Chromosome"/>
</dbReference>
<dbReference type="RefSeq" id="WP_268007469.1">
    <property type="nucleotide sequence ID" value="NZ_BSUT01000001.1"/>
</dbReference>
<accession>A0ABY6ZKY8</accession>
<dbReference type="SUPFAM" id="SSF48317">
    <property type="entry name" value="Acid phosphatase/Vanadium-dependent haloperoxidase"/>
    <property type="match status" value="1"/>
</dbReference>
<dbReference type="InterPro" id="IPR003832">
    <property type="entry name" value="DUF212"/>
</dbReference>
<gene>
    <name evidence="1" type="ORF">NZD89_09500</name>
</gene>
<sequence length="177" mass="19435">MIHPSSYMWVAPLVAMIVAQGLKPFYRMARLRTWDWRQMKNSGGMPSSHSAAVTALVVELWLRNGGEDPILAIGVFVAGVVMYDAAGVRWQTGRQAAVLNRLLHDLRGQSHHVRDDAQTAESADANAAALQGIRPLNVVKSPWWLIDWPVLDEHVGHKPTEVVGGILVGIIVALVIH</sequence>
<dbReference type="PANTHER" id="PTHR31446">
    <property type="entry name" value="ACID PHOSPHATASE/VANADIUM-DEPENDENT HALOPEROXIDASE-RELATED PROTEIN"/>
    <property type="match status" value="1"/>
</dbReference>
<organism evidence="1 2">
    <name type="scientific">Alicyclobacillus fastidiosus</name>
    <dbReference type="NCBI Taxonomy" id="392011"/>
    <lineage>
        <taxon>Bacteria</taxon>
        <taxon>Bacillati</taxon>
        <taxon>Bacillota</taxon>
        <taxon>Bacilli</taxon>
        <taxon>Bacillales</taxon>
        <taxon>Alicyclobacillaceae</taxon>
        <taxon>Alicyclobacillus</taxon>
    </lineage>
</organism>
<dbReference type="PANTHER" id="PTHR31446:SF2">
    <property type="entry name" value="ACID PHOSPHATASE_VANADIUM-DEPENDENT HALOPEROXIDASE-RELATED PROTEIN"/>
    <property type="match status" value="1"/>
</dbReference>